<dbReference type="SUPFAM" id="SSF55718">
    <property type="entry name" value="SCP-like"/>
    <property type="match status" value="1"/>
</dbReference>
<dbReference type="Pfam" id="PF02036">
    <property type="entry name" value="SCP2"/>
    <property type="match status" value="1"/>
</dbReference>
<dbReference type="Gene3D" id="3.30.1050.10">
    <property type="entry name" value="SCP2 sterol-binding domain"/>
    <property type="match status" value="1"/>
</dbReference>
<evidence type="ECO:0000313" key="2">
    <source>
        <dbReference type="EMBL" id="CAD9615649.1"/>
    </source>
</evidence>
<reference evidence="2" key="1">
    <citation type="submission" date="2021-01" db="EMBL/GenBank/DDBJ databases">
        <authorList>
            <person name="Corre E."/>
            <person name="Pelletier E."/>
            <person name="Niang G."/>
            <person name="Scheremetjew M."/>
            <person name="Finn R."/>
            <person name="Kale V."/>
            <person name="Holt S."/>
            <person name="Cochrane G."/>
            <person name="Meng A."/>
            <person name="Brown T."/>
            <person name="Cohen L."/>
        </authorList>
    </citation>
    <scope>NUCLEOTIDE SEQUENCE</scope>
    <source>
        <strain evidence="2">B650</strain>
    </source>
</reference>
<dbReference type="EMBL" id="HBGY01034214">
    <property type="protein sequence ID" value="CAD9615649.1"/>
    <property type="molecule type" value="Transcribed_RNA"/>
</dbReference>
<evidence type="ECO:0000259" key="1">
    <source>
        <dbReference type="Pfam" id="PF02036"/>
    </source>
</evidence>
<organism evidence="2">
    <name type="scientific">Leptocylindrus danicus</name>
    <dbReference type="NCBI Taxonomy" id="163516"/>
    <lineage>
        <taxon>Eukaryota</taxon>
        <taxon>Sar</taxon>
        <taxon>Stramenopiles</taxon>
        <taxon>Ochrophyta</taxon>
        <taxon>Bacillariophyta</taxon>
        <taxon>Coscinodiscophyceae</taxon>
        <taxon>Chaetocerotophycidae</taxon>
        <taxon>Leptocylindrales</taxon>
        <taxon>Leptocylindraceae</taxon>
        <taxon>Leptocylindrus</taxon>
    </lineage>
</organism>
<proteinExistence type="predicted"/>
<gene>
    <name evidence="2" type="ORF">LDAN0321_LOCUS21509</name>
</gene>
<feature type="domain" description="SCP2" evidence="1">
    <location>
        <begin position="26"/>
        <end position="112"/>
    </location>
</feature>
<dbReference type="AlphaFoldDB" id="A0A7S2LVH2"/>
<dbReference type="InterPro" id="IPR003033">
    <property type="entry name" value="SCP2_sterol-bd_dom"/>
</dbReference>
<dbReference type="PANTHER" id="PTHR10094">
    <property type="entry name" value="STEROL CARRIER PROTEIN 2 SCP-2 FAMILY PROTEIN"/>
    <property type="match status" value="1"/>
</dbReference>
<accession>A0A7S2LVH2</accession>
<dbReference type="PANTHER" id="PTHR10094:SF25">
    <property type="entry name" value="SCP2 STEROL-BINDING DOMAIN-CONTAINING PROTEIN 1"/>
    <property type="match status" value="1"/>
</dbReference>
<dbReference type="GO" id="GO:0005829">
    <property type="term" value="C:cytosol"/>
    <property type="evidence" value="ECO:0007669"/>
    <property type="project" value="TreeGrafter"/>
</dbReference>
<sequence length="130" mass="13690">MGAEDAAIAQVFAAMNEAVQGTPGKALERKFKGSVLFKVDNEQFLLNLGAKGADNSAIKVDDNGAKADLTVTISTENLMKLVSADSKITPQQAFMKGMLKIKGKMALAMKLTIVLGATKKVLSGASRSKM</sequence>
<name>A0A7S2LVH2_9STRA</name>
<protein>
    <recommendedName>
        <fullName evidence="1">SCP2 domain-containing protein</fullName>
    </recommendedName>
</protein>
<dbReference type="InterPro" id="IPR036527">
    <property type="entry name" value="SCP2_sterol-bd_dom_sf"/>
</dbReference>